<dbReference type="PANTHER" id="PTHR44688">
    <property type="entry name" value="DNA-BINDING TRANSCRIPTIONAL ACTIVATOR DEVR_DOSR"/>
    <property type="match status" value="1"/>
</dbReference>
<dbReference type="SMART" id="SM00421">
    <property type="entry name" value="HTH_LUXR"/>
    <property type="match status" value="1"/>
</dbReference>
<dbReference type="PRINTS" id="PR00038">
    <property type="entry name" value="HTHLUXR"/>
</dbReference>
<evidence type="ECO:0000256" key="3">
    <source>
        <dbReference type="ARBA" id="ARBA00023163"/>
    </source>
</evidence>
<dbReference type="SUPFAM" id="SSF46894">
    <property type="entry name" value="C-terminal effector domain of the bipartite response regulators"/>
    <property type="match status" value="1"/>
</dbReference>
<feature type="domain" description="HTH luxR-type" evidence="4">
    <location>
        <begin position="218"/>
        <end position="283"/>
    </location>
</feature>
<evidence type="ECO:0000313" key="6">
    <source>
        <dbReference type="Proteomes" id="UP000316123"/>
    </source>
</evidence>
<protein>
    <submittedName>
        <fullName evidence="5">LuxR family transcriptional regulator</fullName>
    </submittedName>
</protein>
<evidence type="ECO:0000313" key="5">
    <source>
        <dbReference type="EMBL" id="TWR47244.1"/>
    </source>
</evidence>
<gene>
    <name evidence="5" type="ORF">FIV41_32475</name>
</gene>
<dbReference type="InterPro" id="IPR000792">
    <property type="entry name" value="Tscrpt_reg_LuxR_C"/>
</dbReference>
<evidence type="ECO:0000259" key="4">
    <source>
        <dbReference type="PROSITE" id="PS50043"/>
    </source>
</evidence>
<name>A0A9X9BLN1_PSEMA</name>
<dbReference type="InterPro" id="IPR036693">
    <property type="entry name" value="TF_LuxR_autoind-bd_dom_sf"/>
</dbReference>
<dbReference type="GO" id="GO:0003677">
    <property type="term" value="F:DNA binding"/>
    <property type="evidence" value="ECO:0007669"/>
    <property type="project" value="UniProtKB-KW"/>
</dbReference>
<dbReference type="PANTHER" id="PTHR44688:SF16">
    <property type="entry name" value="DNA-BINDING TRANSCRIPTIONAL ACTIVATOR DEVR_DOSR"/>
    <property type="match status" value="1"/>
</dbReference>
<comment type="caution">
    <text evidence="5">The sequence shown here is derived from an EMBL/GenBank/DDBJ whole genome shotgun (WGS) entry which is preliminary data.</text>
</comment>
<dbReference type="PROSITE" id="PS00622">
    <property type="entry name" value="HTH_LUXR_1"/>
    <property type="match status" value="1"/>
</dbReference>
<dbReference type="OrthoDB" id="9774661at2"/>
<dbReference type="AlphaFoldDB" id="A0A9X9BLN1"/>
<keyword evidence="3" id="KW-0804">Transcription</keyword>
<dbReference type="Proteomes" id="UP000316123">
    <property type="component" value="Unassembled WGS sequence"/>
</dbReference>
<evidence type="ECO:0000256" key="1">
    <source>
        <dbReference type="ARBA" id="ARBA00023015"/>
    </source>
</evidence>
<dbReference type="CDD" id="cd06170">
    <property type="entry name" value="LuxR_C_like"/>
    <property type="match status" value="1"/>
</dbReference>
<keyword evidence="2" id="KW-0238">DNA-binding</keyword>
<dbReference type="Pfam" id="PF00196">
    <property type="entry name" value="GerE"/>
    <property type="match status" value="1"/>
</dbReference>
<reference evidence="5 6" key="1">
    <citation type="submission" date="2019-06" db="EMBL/GenBank/DDBJ databases">
        <title>Pseudomonas bimorpha sp. nov. isolated from bovine raw milk and skim milk concentrate.</title>
        <authorList>
            <person name="Hofmann K."/>
            <person name="Huptas C."/>
            <person name="Doll E."/>
            <person name="Scherer S."/>
            <person name="Wenning M."/>
        </authorList>
    </citation>
    <scope>NUCLEOTIDE SEQUENCE [LARGE SCALE GENOMIC DNA]</scope>
    <source>
        <strain evidence="5 6">DSM 13124</strain>
    </source>
</reference>
<dbReference type="InterPro" id="IPR036388">
    <property type="entry name" value="WH-like_DNA-bd_sf"/>
</dbReference>
<dbReference type="Gene3D" id="1.10.10.10">
    <property type="entry name" value="Winged helix-like DNA-binding domain superfamily/Winged helix DNA-binding domain"/>
    <property type="match status" value="1"/>
</dbReference>
<evidence type="ECO:0000256" key="2">
    <source>
        <dbReference type="ARBA" id="ARBA00023125"/>
    </source>
</evidence>
<dbReference type="GO" id="GO:0006355">
    <property type="term" value="P:regulation of DNA-templated transcription"/>
    <property type="evidence" value="ECO:0007669"/>
    <property type="project" value="InterPro"/>
</dbReference>
<dbReference type="EMBL" id="VFEQ01000044">
    <property type="protein sequence ID" value="TWR47244.1"/>
    <property type="molecule type" value="Genomic_DNA"/>
</dbReference>
<sequence>MQVQQTCGVLSSCPNGQVDRVQPRALRHAHKRYNRRAPVCNGCRPWKGRSVKEWRETLIEAVSGCMTEHELFNKIHTITSNLGFEFCSYGLKIPLATSQYVLISNYPGAWEKKYVSENYFSQDPTVAHGLTRSIPLHWSAAQQQQQHQAFWEEARHYQLNHGWCLSSQRGPDAIGLLSVSRSSECISATELEHIENKLTWLTQLAHESMTRFFSDKCLPEIHRPLTAREKETLRWTAIGKTYIEISLILNIDTGTVKFHLANAMRKLQAHNKTQAAVKASLLGLLF</sequence>
<dbReference type="Pfam" id="PF03472">
    <property type="entry name" value="Autoind_bind"/>
    <property type="match status" value="1"/>
</dbReference>
<dbReference type="SUPFAM" id="SSF75516">
    <property type="entry name" value="Pheromone-binding domain of LuxR-like quorum-sensing transcription factors"/>
    <property type="match status" value="1"/>
</dbReference>
<accession>A0A9X9BLN1</accession>
<keyword evidence="1" id="KW-0805">Transcription regulation</keyword>
<dbReference type="InterPro" id="IPR016032">
    <property type="entry name" value="Sig_transdc_resp-reg_C-effctor"/>
</dbReference>
<dbReference type="Gene3D" id="3.30.450.80">
    <property type="entry name" value="Transcription factor LuxR-like, autoinducer-binding domain"/>
    <property type="match status" value="1"/>
</dbReference>
<dbReference type="InterPro" id="IPR005143">
    <property type="entry name" value="TF_LuxR_autoind-bd_dom"/>
</dbReference>
<organism evidence="5 6">
    <name type="scientific">Pseudomonas marginalis</name>
    <name type="common">Pseudomonas panacis</name>
    <dbReference type="NCBI Taxonomy" id="298"/>
    <lineage>
        <taxon>Bacteria</taxon>
        <taxon>Pseudomonadati</taxon>
        <taxon>Pseudomonadota</taxon>
        <taxon>Gammaproteobacteria</taxon>
        <taxon>Pseudomonadales</taxon>
        <taxon>Pseudomonadaceae</taxon>
        <taxon>Pseudomonas</taxon>
    </lineage>
</organism>
<dbReference type="PROSITE" id="PS50043">
    <property type="entry name" value="HTH_LUXR_2"/>
    <property type="match status" value="1"/>
</dbReference>
<proteinExistence type="predicted"/>